<proteinExistence type="predicted"/>
<feature type="compositionally biased region" description="Basic and acidic residues" evidence="1">
    <location>
        <begin position="121"/>
        <end position="134"/>
    </location>
</feature>
<sequence length="245" mass="27917">MGKARSSPPDATGDPPKAEIQRLRTDRKQRSVKARVHREHENPSSRSAKCRLDANGRESEFALRAAQLAPRPGPQPWLKTRVRRWLWGLHRWPRRLRMMWPEASERVVCCRWSRASPDAGWEAHEKKDEDRDGSGWRQGGSRGPTDAPRTVRCNWGARKPKGSASGAKLLLHVRDRDAKALDRGTHAAAHWVGISTEQQRRQHQYQQRYARSRSGIACRESAESAEALGRYPARRSDFAVLASRL</sequence>
<keyword evidence="3" id="KW-1185">Reference proteome</keyword>
<evidence type="ECO:0000313" key="3">
    <source>
        <dbReference type="Proteomes" id="UP000639643"/>
    </source>
</evidence>
<accession>A0A8H6U5M3</accession>
<name>A0A8H6U5M3_9PEZI</name>
<feature type="region of interest" description="Disordered" evidence="1">
    <location>
        <begin position="1"/>
        <end position="49"/>
    </location>
</feature>
<dbReference type="Proteomes" id="UP000639643">
    <property type="component" value="Unassembled WGS sequence"/>
</dbReference>
<reference evidence="2" key="1">
    <citation type="journal article" date="2020" name="Phytopathology">
        <title>Genome Sequence Resources of Colletotrichum truncatum, C. plurivorum, C. musicola, and C. sojae: Four Species Pathogenic to Soybean (Glycine max).</title>
        <authorList>
            <person name="Rogerio F."/>
            <person name="Boufleur T.R."/>
            <person name="Ciampi-Guillardi M."/>
            <person name="Sukno S.A."/>
            <person name="Thon M.R."/>
            <person name="Massola Junior N.S."/>
            <person name="Baroncelli R."/>
        </authorList>
    </citation>
    <scope>NUCLEOTIDE SEQUENCE</scope>
    <source>
        <strain evidence="2">LFN0074</strain>
    </source>
</reference>
<organism evidence="2 3">
    <name type="scientific">Colletotrichum musicola</name>
    <dbReference type="NCBI Taxonomy" id="2175873"/>
    <lineage>
        <taxon>Eukaryota</taxon>
        <taxon>Fungi</taxon>
        <taxon>Dikarya</taxon>
        <taxon>Ascomycota</taxon>
        <taxon>Pezizomycotina</taxon>
        <taxon>Sordariomycetes</taxon>
        <taxon>Hypocreomycetidae</taxon>
        <taxon>Glomerellales</taxon>
        <taxon>Glomerellaceae</taxon>
        <taxon>Colletotrichum</taxon>
        <taxon>Colletotrichum orchidearum species complex</taxon>
    </lineage>
</organism>
<protein>
    <submittedName>
        <fullName evidence="2">Uncharacterized protein</fullName>
    </submittedName>
</protein>
<dbReference type="AlphaFoldDB" id="A0A8H6U5M3"/>
<evidence type="ECO:0000313" key="2">
    <source>
        <dbReference type="EMBL" id="KAF6841513.1"/>
    </source>
</evidence>
<dbReference type="EMBL" id="WIGM01000087">
    <property type="protein sequence ID" value="KAF6841513.1"/>
    <property type="molecule type" value="Genomic_DNA"/>
</dbReference>
<comment type="caution">
    <text evidence="2">The sequence shown here is derived from an EMBL/GenBank/DDBJ whole genome shotgun (WGS) entry which is preliminary data.</text>
</comment>
<gene>
    <name evidence="2" type="ORF">CMUS01_03546</name>
</gene>
<feature type="region of interest" description="Disordered" evidence="1">
    <location>
        <begin position="120"/>
        <end position="150"/>
    </location>
</feature>
<evidence type="ECO:0000256" key="1">
    <source>
        <dbReference type="SAM" id="MobiDB-lite"/>
    </source>
</evidence>
<feature type="compositionally biased region" description="Basic and acidic residues" evidence="1">
    <location>
        <begin position="16"/>
        <end position="29"/>
    </location>
</feature>